<dbReference type="PANTHER" id="PTHR46586">
    <property type="entry name" value="ANKYRIN REPEAT-CONTAINING PROTEIN"/>
    <property type="match status" value="1"/>
</dbReference>
<gene>
    <name evidence="1" type="ORF">SDRG_08373</name>
</gene>
<keyword evidence="2" id="KW-1185">Reference proteome</keyword>
<dbReference type="Pfam" id="PF12796">
    <property type="entry name" value="Ank_2"/>
    <property type="match status" value="2"/>
</dbReference>
<evidence type="ECO:0000313" key="1">
    <source>
        <dbReference type="EMBL" id="EQC34165.1"/>
    </source>
</evidence>
<dbReference type="STRING" id="1156394.T0QK73"/>
<dbReference type="OMA" id="WLHAHAY"/>
<organism evidence="1 2">
    <name type="scientific">Saprolegnia diclina (strain VS20)</name>
    <dbReference type="NCBI Taxonomy" id="1156394"/>
    <lineage>
        <taxon>Eukaryota</taxon>
        <taxon>Sar</taxon>
        <taxon>Stramenopiles</taxon>
        <taxon>Oomycota</taxon>
        <taxon>Saprolegniomycetes</taxon>
        <taxon>Saprolegniales</taxon>
        <taxon>Saprolegniaceae</taxon>
        <taxon>Saprolegnia</taxon>
    </lineage>
</organism>
<evidence type="ECO:0000313" key="2">
    <source>
        <dbReference type="Proteomes" id="UP000030762"/>
    </source>
</evidence>
<sequence>MARAVLTNDDLFRVTSVFSRGKAAAQWCDGDLAAALGHVYLLEHLPALLLTPVAMEAAAANGHLAVVQWVHWNRPETRSSCAILYAAENNHLHVVSWLHAHAYTDALAIDAAAAAGHLDMVQWLHVHGSPRGCSVRAMDQAAEKGHLEVLQWLHVHRREGCTTDAFDYAACAGHLTIVQWLATHRHEGCTKKALLYAAFNGHLDVVEFVCALPQTTDDDLQRALHLCGKNGQRHVADYLRSLAITKVT</sequence>
<dbReference type="RefSeq" id="XP_008612477.1">
    <property type="nucleotide sequence ID" value="XM_008614255.1"/>
</dbReference>
<dbReference type="EMBL" id="JH767156">
    <property type="protein sequence ID" value="EQC34165.1"/>
    <property type="molecule type" value="Genomic_DNA"/>
</dbReference>
<proteinExistence type="predicted"/>
<dbReference type="InterPro" id="IPR036770">
    <property type="entry name" value="Ankyrin_rpt-contain_sf"/>
</dbReference>
<dbReference type="InParanoid" id="T0QK73"/>
<dbReference type="InterPro" id="IPR002110">
    <property type="entry name" value="Ankyrin_rpt"/>
</dbReference>
<dbReference type="Proteomes" id="UP000030762">
    <property type="component" value="Unassembled WGS sequence"/>
</dbReference>
<dbReference type="VEuPathDB" id="FungiDB:SDRG_08373"/>
<dbReference type="InterPro" id="IPR052050">
    <property type="entry name" value="SecEffector_AnkRepeat"/>
</dbReference>
<dbReference type="GeneID" id="19949100"/>
<reference evidence="1 2" key="1">
    <citation type="submission" date="2012-04" db="EMBL/GenBank/DDBJ databases">
        <title>The Genome Sequence of Saprolegnia declina VS20.</title>
        <authorList>
            <consortium name="The Broad Institute Genome Sequencing Platform"/>
            <person name="Russ C."/>
            <person name="Nusbaum C."/>
            <person name="Tyler B."/>
            <person name="van West P."/>
            <person name="Dieguez-Uribeondo J."/>
            <person name="de Bruijn I."/>
            <person name="Tripathy S."/>
            <person name="Jiang R."/>
            <person name="Young S.K."/>
            <person name="Zeng Q."/>
            <person name="Gargeya S."/>
            <person name="Fitzgerald M."/>
            <person name="Haas B."/>
            <person name="Abouelleil A."/>
            <person name="Alvarado L."/>
            <person name="Arachchi H.M."/>
            <person name="Berlin A."/>
            <person name="Chapman S.B."/>
            <person name="Goldberg J."/>
            <person name="Griggs A."/>
            <person name="Gujja S."/>
            <person name="Hansen M."/>
            <person name="Howarth C."/>
            <person name="Imamovic A."/>
            <person name="Larimer J."/>
            <person name="McCowen C."/>
            <person name="Montmayeur A."/>
            <person name="Murphy C."/>
            <person name="Neiman D."/>
            <person name="Pearson M."/>
            <person name="Priest M."/>
            <person name="Roberts A."/>
            <person name="Saif S."/>
            <person name="Shea T."/>
            <person name="Sisk P."/>
            <person name="Sykes S."/>
            <person name="Wortman J."/>
            <person name="Nusbaum C."/>
            <person name="Birren B."/>
        </authorList>
    </citation>
    <scope>NUCLEOTIDE SEQUENCE [LARGE SCALE GENOMIC DNA]</scope>
    <source>
        <strain evidence="1 2">VS20</strain>
    </source>
</reference>
<protein>
    <submittedName>
        <fullName evidence="1">Uncharacterized protein</fullName>
    </submittedName>
</protein>
<dbReference type="Gene3D" id="1.25.40.20">
    <property type="entry name" value="Ankyrin repeat-containing domain"/>
    <property type="match status" value="2"/>
</dbReference>
<dbReference type="PANTHER" id="PTHR46586:SF3">
    <property type="entry name" value="ANKYRIN REPEAT-CONTAINING PROTEIN"/>
    <property type="match status" value="1"/>
</dbReference>
<dbReference type="AlphaFoldDB" id="T0QK73"/>
<name>T0QK73_SAPDV</name>
<dbReference type="SUPFAM" id="SSF48403">
    <property type="entry name" value="Ankyrin repeat"/>
    <property type="match status" value="1"/>
</dbReference>
<dbReference type="OrthoDB" id="75611at2759"/>
<accession>T0QK73</accession>